<dbReference type="SUPFAM" id="SSF49842">
    <property type="entry name" value="TNF-like"/>
    <property type="match status" value="1"/>
</dbReference>
<evidence type="ECO:0000256" key="2">
    <source>
        <dbReference type="ARBA" id="ARBA00008670"/>
    </source>
</evidence>
<dbReference type="GeneID" id="110966374"/>
<dbReference type="GO" id="GO:0016020">
    <property type="term" value="C:membrane"/>
    <property type="evidence" value="ECO:0007669"/>
    <property type="project" value="UniProtKB-SubCell"/>
</dbReference>
<evidence type="ECO:0000256" key="3">
    <source>
        <dbReference type="ARBA" id="ARBA00022514"/>
    </source>
</evidence>
<organism evidence="8 9">
    <name type="scientific">Acanthochromis polyacanthus</name>
    <name type="common">spiny chromis</name>
    <dbReference type="NCBI Taxonomy" id="80966"/>
    <lineage>
        <taxon>Eukaryota</taxon>
        <taxon>Metazoa</taxon>
        <taxon>Chordata</taxon>
        <taxon>Craniata</taxon>
        <taxon>Vertebrata</taxon>
        <taxon>Euteleostomi</taxon>
        <taxon>Actinopterygii</taxon>
        <taxon>Neopterygii</taxon>
        <taxon>Teleostei</taxon>
        <taxon>Neoteleostei</taxon>
        <taxon>Acanthomorphata</taxon>
        <taxon>Ovalentaria</taxon>
        <taxon>Pomacentridae</taxon>
        <taxon>Acanthochromis</taxon>
    </lineage>
</organism>
<dbReference type="GO" id="GO:0006955">
    <property type="term" value="P:immune response"/>
    <property type="evidence" value="ECO:0007669"/>
    <property type="project" value="InterPro"/>
</dbReference>
<dbReference type="CDD" id="cd00184">
    <property type="entry name" value="TNF"/>
    <property type="match status" value="1"/>
</dbReference>
<reference evidence="8" key="1">
    <citation type="submission" date="2025-08" db="UniProtKB">
        <authorList>
            <consortium name="Ensembl"/>
        </authorList>
    </citation>
    <scope>IDENTIFICATION</scope>
</reference>
<dbReference type="InterPro" id="IPR008983">
    <property type="entry name" value="Tumour_necrosis_fac-like_dom"/>
</dbReference>
<dbReference type="PANTHER" id="PTHR11471:SF56">
    <property type="entry name" value="TUMOR NECROSIS FACTOR LIGAND SUPERFAMILY MEMBER 14-LIKE"/>
    <property type="match status" value="1"/>
</dbReference>
<dbReference type="GO" id="GO:0005615">
    <property type="term" value="C:extracellular space"/>
    <property type="evidence" value="ECO:0007669"/>
    <property type="project" value="UniProtKB-KW"/>
</dbReference>
<comment type="subcellular location">
    <subcellularLocation>
        <location evidence="1">Membrane</location>
    </subcellularLocation>
</comment>
<evidence type="ECO:0000259" key="7">
    <source>
        <dbReference type="PROSITE" id="PS50049"/>
    </source>
</evidence>
<dbReference type="Proteomes" id="UP000257200">
    <property type="component" value="Unplaced"/>
</dbReference>
<comment type="similarity">
    <text evidence="2">Belongs to the tumor necrosis factor family.</text>
</comment>
<keyword evidence="6" id="KW-0812">Transmembrane</keyword>
<dbReference type="Ensembl" id="ENSAPOT00000006191.1">
    <property type="protein sequence ID" value="ENSAPOP00000006715.1"/>
    <property type="gene ID" value="ENSAPOG00000008581.1"/>
</dbReference>
<name>A0A3Q1FII2_9TELE</name>
<dbReference type="PROSITE" id="PS50049">
    <property type="entry name" value="THD_2"/>
    <property type="match status" value="1"/>
</dbReference>
<dbReference type="Gene3D" id="2.60.120.40">
    <property type="match status" value="1"/>
</dbReference>
<dbReference type="AlphaFoldDB" id="A0A3Q1FII2"/>
<evidence type="ECO:0000256" key="5">
    <source>
        <dbReference type="SAM" id="MobiDB-lite"/>
    </source>
</evidence>
<dbReference type="OrthoDB" id="6116320at2759"/>
<sequence>MSEAGVGTYPQVFVVDSQANYIATTKKPRWGRVGHKLLLPLVVLAVIGLIIEGFLIHQLYQKTEALSLSRSHPPCQNLSNPQTSGQMGGTMTQVGSKESNDIPPVMTQTQQRPFAHLMGPSSPAGENSVVQWTKEDEAITHNMKYEKGHLIIEKKGYYYLYSKVQLNAAEECELIQHRVMKNTSAYDHPIELMKSKSFHCWTPKITTAKASGKDDLWNNFLAGIFHLESGDKIFVTLDKIKKLRLGLTENFMGAFLIFP</sequence>
<dbReference type="STRING" id="80966.ENSAPOP00000006715"/>
<feature type="transmembrane region" description="Helical" evidence="6">
    <location>
        <begin position="37"/>
        <end position="60"/>
    </location>
</feature>
<dbReference type="RefSeq" id="XP_022071399.1">
    <property type="nucleotide sequence ID" value="XM_022215707.2"/>
</dbReference>
<reference evidence="8" key="2">
    <citation type="submission" date="2025-09" db="UniProtKB">
        <authorList>
            <consortium name="Ensembl"/>
        </authorList>
    </citation>
    <scope>IDENTIFICATION</scope>
</reference>
<feature type="domain" description="THD" evidence="7">
    <location>
        <begin position="113"/>
        <end position="257"/>
    </location>
</feature>
<keyword evidence="6" id="KW-1133">Transmembrane helix</keyword>
<evidence type="ECO:0000256" key="6">
    <source>
        <dbReference type="SAM" id="Phobius"/>
    </source>
</evidence>
<proteinExistence type="inferred from homology"/>
<dbReference type="InParanoid" id="A0A3Q1FII2"/>
<dbReference type="InterPro" id="IPR006052">
    <property type="entry name" value="TNF_dom"/>
</dbReference>
<keyword evidence="9" id="KW-1185">Reference proteome</keyword>
<evidence type="ECO:0000256" key="1">
    <source>
        <dbReference type="ARBA" id="ARBA00004370"/>
    </source>
</evidence>
<protein>
    <submittedName>
        <fullName evidence="8">Tumor necrosis factor ligand superfamily member 14-like</fullName>
    </submittedName>
</protein>
<dbReference type="RefSeq" id="XP_022071401.1">
    <property type="nucleotide sequence ID" value="XM_022215709.2"/>
</dbReference>
<dbReference type="Pfam" id="PF00229">
    <property type="entry name" value="TNF"/>
    <property type="match status" value="1"/>
</dbReference>
<dbReference type="SMART" id="SM00207">
    <property type="entry name" value="TNF"/>
    <property type="match status" value="1"/>
</dbReference>
<dbReference type="GO" id="GO:0005164">
    <property type="term" value="F:tumor necrosis factor receptor binding"/>
    <property type="evidence" value="ECO:0007669"/>
    <property type="project" value="InterPro"/>
</dbReference>
<keyword evidence="4 6" id="KW-0472">Membrane</keyword>
<dbReference type="GeneTree" id="ENSGT01060000248544"/>
<evidence type="ECO:0000313" key="9">
    <source>
        <dbReference type="Proteomes" id="UP000257200"/>
    </source>
</evidence>
<keyword evidence="3" id="KW-0202">Cytokine</keyword>
<dbReference type="PANTHER" id="PTHR11471">
    <property type="entry name" value="TUMOR NECROSIS FACTOR FAMILY MEMBER"/>
    <property type="match status" value="1"/>
</dbReference>
<evidence type="ECO:0000256" key="4">
    <source>
        <dbReference type="ARBA" id="ARBA00023136"/>
    </source>
</evidence>
<dbReference type="GO" id="GO:0005125">
    <property type="term" value="F:cytokine activity"/>
    <property type="evidence" value="ECO:0007669"/>
    <property type="project" value="UniProtKB-KW"/>
</dbReference>
<evidence type="ECO:0000313" key="8">
    <source>
        <dbReference type="Ensembl" id="ENSAPOP00000006715.1"/>
    </source>
</evidence>
<accession>A0A3Q1FII2</accession>
<feature type="region of interest" description="Disordered" evidence="5">
    <location>
        <begin position="71"/>
        <end position="93"/>
    </location>
</feature>